<keyword evidence="5" id="KW-0540">Nuclease</keyword>
<sequence>MVAPKLRFKEFDGDWSPYVLKDFVSFRKGKGISKADISENGINECIRYGELYTTYGQVIDHIHSKTNVSKSECILSKAGDVIIPASGETQIDIATASCVLHDDIILSGDLNILSHEENGSWLAYYLSSAKKLEIAQLAQGNSVVHLYSSQLKDLKINKPSKEEQTKIASFLSNVDEKISQLTQKHELLSQYKQGMMQKLFSQQLRFKADDGSEFGEWEEKPLNHYLYTSKLKNKDLKFSKQEVLSVSGELGVVNQIELLGRSYAGVSVAPYSVVEHADIVYTKSPLKSNPYGIIKVNKGKAGIVSTLYAVYKCKDNIYPELIDYYFQSDLKLNHFLKPLVKKGAKNDMKVNNDHVLTGIVSFPSSLEEQTKIANFLSAIDQKIEVVAQQIEQAKTWKKGLLQQMFV</sequence>
<evidence type="ECO:0000256" key="3">
    <source>
        <dbReference type="ARBA" id="ARBA00023125"/>
    </source>
</evidence>
<dbReference type="SUPFAM" id="SSF116734">
    <property type="entry name" value="DNA methylase specificity domain"/>
    <property type="match status" value="2"/>
</dbReference>
<dbReference type="Pfam" id="PF01420">
    <property type="entry name" value="Methylase_S"/>
    <property type="match status" value="1"/>
</dbReference>
<keyword evidence="5" id="KW-0255">Endonuclease</keyword>
<reference evidence="5" key="1">
    <citation type="submission" date="2023-10" db="EMBL/GenBank/DDBJ databases">
        <authorList>
            <person name="Sykes E.M.E."/>
            <person name="Khan I.U.H."/>
            <person name="Kumar A."/>
        </authorList>
    </citation>
    <scope>NUCLEOTIDE SEQUENCE</scope>
    <source>
        <strain evidence="5">IK5</strain>
    </source>
</reference>
<dbReference type="PANTHER" id="PTHR30408">
    <property type="entry name" value="TYPE-1 RESTRICTION ENZYME ECOKI SPECIFICITY PROTEIN"/>
    <property type="match status" value="1"/>
</dbReference>
<dbReference type="GO" id="GO:0003677">
    <property type="term" value="F:DNA binding"/>
    <property type="evidence" value="ECO:0007669"/>
    <property type="project" value="UniProtKB-KW"/>
</dbReference>
<dbReference type="Proteomes" id="UP001284654">
    <property type="component" value="Unassembled WGS sequence"/>
</dbReference>
<evidence type="ECO:0000256" key="2">
    <source>
        <dbReference type="ARBA" id="ARBA00022747"/>
    </source>
</evidence>
<dbReference type="Gene3D" id="1.10.287.1120">
    <property type="entry name" value="Bipartite methylase S protein"/>
    <property type="match status" value="1"/>
</dbReference>
<accession>A0AAW8YZS7</accession>
<dbReference type="PANTHER" id="PTHR30408:SF12">
    <property type="entry name" value="TYPE I RESTRICTION ENZYME MJAVIII SPECIFICITY SUBUNIT"/>
    <property type="match status" value="1"/>
</dbReference>
<protein>
    <submittedName>
        <fullName evidence="5">Restriction endonuclease subunit S</fullName>
    </submittedName>
</protein>
<dbReference type="GO" id="GO:0009307">
    <property type="term" value="P:DNA restriction-modification system"/>
    <property type="evidence" value="ECO:0007669"/>
    <property type="project" value="UniProtKB-KW"/>
</dbReference>
<evidence type="ECO:0000259" key="4">
    <source>
        <dbReference type="Pfam" id="PF01420"/>
    </source>
</evidence>
<comment type="similarity">
    <text evidence="1">Belongs to the type-I restriction system S methylase family.</text>
</comment>
<proteinExistence type="inferred from homology"/>
<comment type="caution">
    <text evidence="5">The sequence shown here is derived from an EMBL/GenBank/DDBJ whole genome shotgun (WGS) entry which is preliminary data.</text>
</comment>
<gene>
    <name evidence="5" type="ORF">MSG88_00955</name>
</gene>
<dbReference type="InterPro" id="IPR000055">
    <property type="entry name" value="Restrct_endonuc_typeI_TRD"/>
</dbReference>
<dbReference type="EMBL" id="JAWJYY010000001">
    <property type="protein sequence ID" value="MDV4314385.1"/>
    <property type="molecule type" value="Genomic_DNA"/>
</dbReference>
<dbReference type="AlphaFoldDB" id="A0AAW8YZS7"/>
<keyword evidence="3" id="KW-0238">DNA-binding</keyword>
<dbReference type="Gene3D" id="3.90.220.20">
    <property type="entry name" value="DNA methylase specificity domains"/>
    <property type="match status" value="2"/>
</dbReference>
<keyword evidence="5" id="KW-0378">Hydrolase</keyword>
<evidence type="ECO:0000313" key="6">
    <source>
        <dbReference type="Proteomes" id="UP001284654"/>
    </source>
</evidence>
<evidence type="ECO:0000256" key="1">
    <source>
        <dbReference type="ARBA" id="ARBA00010923"/>
    </source>
</evidence>
<feature type="domain" description="Type I restriction modification DNA specificity" evidence="4">
    <location>
        <begin position="14"/>
        <end position="184"/>
    </location>
</feature>
<dbReference type="GO" id="GO:0004519">
    <property type="term" value="F:endonuclease activity"/>
    <property type="evidence" value="ECO:0007669"/>
    <property type="project" value="UniProtKB-KW"/>
</dbReference>
<dbReference type="InterPro" id="IPR044946">
    <property type="entry name" value="Restrct_endonuc_typeI_TRD_sf"/>
</dbReference>
<evidence type="ECO:0000313" key="5">
    <source>
        <dbReference type="EMBL" id="MDV4314385.1"/>
    </source>
</evidence>
<dbReference type="InterPro" id="IPR052021">
    <property type="entry name" value="Type-I_RS_S_subunit"/>
</dbReference>
<name>A0AAW8YZS7_9GAMM</name>
<keyword evidence="2" id="KW-0680">Restriction system</keyword>
<organism evidence="5 6">
    <name type="scientific">Acinetobacter indicus</name>
    <dbReference type="NCBI Taxonomy" id="756892"/>
    <lineage>
        <taxon>Bacteria</taxon>
        <taxon>Pseudomonadati</taxon>
        <taxon>Pseudomonadota</taxon>
        <taxon>Gammaproteobacteria</taxon>
        <taxon>Moraxellales</taxon>
        <taxon>Moraxellaceae</taxon>
        <taxon>Acinetobacter</taxon>
    </lineage>
</organism>